<feature type="domain" description="MADF" evidence="3">
    <location>
        <begin position="12"/>
        <end position="96"/>
    </location>
</feature>
<dbReference type="GO" id="GO:0006357">
    <property type="term" value="P:regulation of transcription by RNA polymerase II"/>
    <property type="evidence" value="ECO:0007669"/>
    <property type="project" value="TreeGrafter"/>
</dbReference>
<dbReference type="Pfam" id="PF02944">
    <property type="entry name" value="BESS"/>
    <property type="match status" value="1"/>
</dbReference>
<dbReference type="FunCoup" id="A0A6I9UZE4">
    <property type="interactions" value="6"/>
</dbReference>
<proteinExistence type="predicted"/>
<feature type="domain" description="BESS" evidence="4">
    <location>
        <begin position="280"/>
        <end position="319"/>
    </location>
</feature>
<reference evidence="6" key="1">
    <citation type="submission" date="2025-08" db="UniProtKB">
        <authorList>
            <consortium name="RefSeq"/>
        </authorList>
    </citation>
    <scope>IDENTIFICATION</scope>
    <source>
        <tissue evidence="6">Adult</tissue>
    </source>
</reference>
<evidence type="ECO:0000259" key="4">
    <source>
        <dbReference type="PROSITE" id="PS51031"/>
    </source>
</evidence>
<dbReference type="PROSITE" id="PS51031">
    <property type="entry name" value="BESS"/>
    <property type="match status" value="1"/>
</dbReference>
<sequence>MDSEEYKEYRSKLISLVRKNKVLWDKTKKVRLSYAAKSKIWNSIGKELGQPGEMVRKNWQCLRDQYRRDVKKQMVDGIASSWIFFDEMTFIRKFLHIRNLDGSLDSEDSEIINKSGGPKKKKTSRRSYSRIIPTTDNFMTQIFPTASNHVNSDCQEQEEQQESGDLPPTKVNSTTRLHRPIKMGMGNRAEFTPHKQSQRIPPVSNVYETPRSIEIPIIEIKDEVEILAAENDIVADTTVASENSTNIMEADCTTNEKNSAKFSRNSSKHVEIEKAPTDKEDDDYHFVISLLPTLRRISNVRKLKTRMEIMKVVMEAAQSNDT</sequence>
<dbReference type="PANTHER" id="PTHR12243:SF67">
    <property type="entry name" value="COREPRESSOR OF PANGOLIN, ISOFORM A-RELATED"/>
    <property type="match status" value="1"/>
</dbReference>
<feature type="region of interest" description="Disordered" evidence="2">
    <location>
        <begin position="106"/>
        <end position="130"/>
    </location>
</feature>
<feature type="region of interest" description="Disordered" evidence="2">
    <location>
        <begin position="151"/>
        <end position="173"/>
    </location>
</feature>
<accession>A0A6I9UZE4</accession>
<gene>
    <name evidence="6" type="primary">LOC105224812</name>
</gene>
<protein>
    <submittedName>
        <fullName evidence="6">Uncharacterized protein LOC105224812 isoform X1</fullName>
    </submittedName>
</protein>
<dbReference type="KEGG" id="bdr:105224812"/>
<dbReference type="Pfam" id="PF10545">
    <property type="entry name" value="MADF_DNA_bdg"/>
    <property type="match status" value="1"/>
</dbReference>
<feature type="compositionally biased region" description="Basic and acidic residues" evidence="2">
    <location>
        <begin position="268"/>
        <end position="278"/>
    </location>
</feature>
<dbReference type="InterPro" id="IPR004210">
    <property type="entry name" value="BESS_motif"/>
</dbReference>
<dbReference type="PROSITE" id="PS51029">
    <property type="entry name" value="MADF"/>
    <property type="match status" value="1"/>
</dbReference>
<evidence type="ECO:0000256" key="1">
    <source>
        <dbReference type="PROSITE-ProRule" id="PRU00371"/>
    </source>
</evidence>
<feature type="compositionally biased region" description="Basic residues" evidence="2">
    <location>
        <begin position="117"/>
        <end position="128"/>
    </location>
</feature>
<evidence type="ECO:0000256" key="2">
    <source>
        <dbReference type="SAM" id="MobiDB-lite"/>
    </source>
</evidence>
<dbReference type="InterPro" id="IPR006578">
    <property type="entry name" value="MADF-dom"/>
</dbReference>
<organism evidence="5 6">
    <name type="scientific">Bactrocera dorsalis</name>
    <name type="common">Oriental fruit fly</name>
    <name type="synonym">Dacus dorsalis</name>
    <dbReference type="NCBI Taxonomy" id="27457"/>
    <lineage>
        <taxon>Eukaryota</taxon>
        <taxon>Metazoa</taxon>
        <taxon>Ecdysozoa</taxon>
        <taxon>Arthropoda</taxon>
        <taxon>Hexapoda</taxon>
        <taxon>Insecta</taxon>
        <taxon>Pterygota</taxon>
        <taxon>Neoptera</taxon>
        <taxon>Endopterygota</taxon>
        <taxon>Diptera</taxon>
        <taxon>Brachycera</taxon>
        <taxon>Muscomorpha</taxon>
        <taxon>Tephritoidea</taxon>
        <taxon>Tephritidae</taxon>
        <taxon>Bactrocera</taxon>
        <taxon>Bactrocera</taxon>
    </lineage>
</organism>
<dbReference type="InParanoid" id="A0A6I9UZE4"/>
<feature type="region of interest" description="Disordered" evidence="2">
    <location>
        <begin position="258"/>
        <end position="278"/>
    </location>
</feature>
<keyword evidence="1" id="KW-0539">Nucleus</keyword>
<dbReference type="GO" id="GO:0003677">
    <property type="term" value="F:DNA binding"/>
    <property type="evidence" value="ECO:0007669"/>
    <property type="project" value="InterPro"/>
</dbReference>
<keyword evidence="5" id="KW-1185">Reference proteome</keyword>
<dbReference type="InterPro" id="IPR039353">
    <property type="entry name" value="TF_Adf1"/>
</dbReference>
<dbReference type="Proteomes" id="UP001652620">
    <property type="component" value="Chromosome 5"/>
</dbReference>
<dbReference type="OrthoDB" id="6433782at2759"/>
<evidence type="ECO:0000313" key="6">
    <source>
        <dbReference type="RefSeq" id="XP_011201328.2"/>
    </source>
</evidence>
<evidence type="ECO:0000313" key="5">
    <source>
        <dbReference type="Proteomes" id="UP001652620"/>
    </source>
</evidence>
<dbReference type="GO" id="GO:0005667">
    <property type="term" value="C:transcription regulator complex"/>
    <property type="evidence" value="ECO:0007669"/>
    <property type="project" value="TreeGrafter"/>
</dbReference>
<comment type="subcellular location">
    <subcellularLocation>
        <location evidence="1">Nucleus</location>
    </subcellularLocation>
</comment>
<dbReference type="GO" id="GO:0005634">
    <property type="term" value="C:nucleus"/>
    <property type="evidence" value="ECO:0007669"/>
    <property type="project" value="UniProtKB-SubCell"/>
</dbReference>
<dbReference type="RefSeq" id="XP_011201328.2">
    <property type="nucleotide sequence ID" value="XM_011203026.4"/>
</dbReference>
<evidence type="ECO:0000259" key="3">
    <source>
        <dbReference type="PROSITE" id="PS51029"/>
    </source>
</evidence>
<name>A0A6I9UZE4_BACDO</name>
<dbReference type="AlphaFoldDB" id="A0A6I9UZE4"/>
<dbReference type="GeneID" id="105224812"/>
<dbReference type="SMART" id="SM00595">
    <property type="entry name" value="MADF"/>
    <property type="match status" value="1"/>
</dbReference>
<dbReference type="PANTHER" id="PTHR12243">
    <property type="entry name" value="MADF DOMAIN TRANSCRIPTION FACTOR"/>
    <property type="match status" value="1"/>
</dbReference>